<dbReference type="EMBL" id="FNMU01000001">
    <property type="protein sequence ID" value="SDW14663.1"/>
    <property type="molecule type" value="Genomic_DNA"/>
</dbReference>
<dbReference type="InterPro" id="IPR028098">
    <property type="entry name" value="Glyco_trans_4-like_N"/>
</dbReference>
<dbReference type="PANTHER" id="PTHR45947">
    <property type="entry name" value="SULFOQUINOVOSYL TRANSFERASE SQD2"/>
    <property type="match status" value="1"/>
</dbReference>
<dbReference type="Proteomes" id="UP000267921">
    <property type="component" value="Unassembled WGS sequence"/>
</dbReference>
<evidence type="ECO:0000313" key="5">
    <source>
        <dbReference type="EMBL" id="SDW14663.1"/>
    </source>
</evidence>
<dbReference type="SUPFAM" id="SSF53756">
    <property type="entry name" value="UDP-Glycosyltransferase/glycogen phosphorylase"/>
    <property type="match status" value="1"/>
</dbReference>
<evidence type="ECO:0000313" key="3">
    <source>
        <dbReference type="EMBL" id="APH39863.1"/>
    </source>
</evidence>
<evidence type="ECO:0000313" key="8">
    <source>
        <dbReference type="Proteomes" id="UP000267921"/>
    </source>
</evidence>
<dbReference type="OrthoDB" id="132546at2157"/>
<dbReference type="Proteomes" id="UP000198669">
    <property type="component" value="Unassembled WGS sequence"/>
</dbReference>
<organism evidence="3 6">
    <name type="scientific">Methanohalophilus halophilus</name>
    <dbReference type="NCBI Taxonomy" id="2177"/>
    <lineage>
        <taxon>Archaea</taxon>
        <taxon>Methanobacteriati</taxon>
        <taxon>Methanobacteriota</taxon>
        <taxon>Stenosarchaea group</taxon>
        <taxon>Methanomicrobia</taxon>
        <taxon>Methanosarcinales</taxon>
        <taxon>Methanosarcinaceae</taxon>
        <taxon>Methanohalophilus</taxon>
    </lineage>
</organism>
<evidence type="ECO:0000313" key="4">
    <source>
        <dbReference type="EMBL" id="RNI08496.1"/>
    </source>
</evidence>
<dbReference type="InterPro" id="IPR001296">
    <property type="entry name" value="Glyco_trans_1"/>
</dbReference>
<proteinExistence type="predicted"/>
<reference evidence="4 8" key="3">
    <citation type="submission" date="2018-10" db="EMBL/GenBank/DDBJ databases">
        <title>Cultivation of a novel Methanohalophilus strain from Kebrit Deep of the Red Sea and a genomic comparison of members of the genus Methanohalophilus.</title>
        <authorList>
            <person name="Guan Y."/>
            <person name="Ngugi D.K."/>
            <person name="Stingl U."/>
        </authorList>
    </citation>
    <scope>NUCLEOTIDE SEQUENCE [LARGE SCALE GENOMIC DNA]</scope>
    <source>
        <strain evidence="4 8">DSM 3094</strain>
    </source>
</reference>
<dbReference type="Gene3D" id="3.40.50.2000">
    <property type="entry name" value="Glycogen Phosphorylase B"/>
    <property type="match status" value="2"/>
</dbReference>
<evidence type="ECO:0000259" key="1">
    <source>
        <dbReference type="Pfam" id="PF00534"/>
    </source>
</evidence>
<dbReference type="CDD" id="cd03798">
    <property type="entry name" value="GT4_WlbH-like"/>
    <property type="match status" value="1"/>
</dbReference>
<dbReference type="GO" id="GO:0016757">
    <property type="term" value="F:glycosyltransferase activity"/>
    <property type="evidence" value="ECO:0007669"/>
    <property type="project" value="InterPro"/>
</dbReference>
<accession>A0A1L3Q4X2</accession>
<dbReference type="Proteomes" id="UP000186879">
    <property type="component" value="Chromosome"/>
</dbReference>
<name>A0A1L3Q4X2_9EURY</name>
<dbReference type="Pfam" id="PF00534">
    <property type="entry name" value="Glycos_transf_1"/>
    <property type="match status" value="1"/>
</dbReference>
<evidence type="ECO:0000313" key="6">
    <source>
        <dbReference type="Proteomes" id="UP000186879"/>
    </source>
</evidence>
<reference evidence="3 6" key="1">
    <citation type="submission" date="2016-10" db="EMBL/GenBank/DDBJ databases">
        <title>Methanohalophilus halophilus.</title>
        <authorList>
            <person name="L'haridon S."/>
        </authorList>
    </citation>
    <scope>NUCLEOTIDE SEQUENCE [LARGE SCALE GENOMIC DNA]</scope>
    <source>
        <strain evidence="3 6">Z-7982</strain>
    </source>
</reference>
<protein>
    <submittedName>
        <fullName evidence="3">Glycosyl transferase family 1</fullName>
    </submittedName>
    <submittedName>
        <fullName evidence="4">Glycosyltransferase family 4 protein</fullName>
    </submittedName>
    <submittedName>
        <fullName evidence="5">Glycosyltransferase involved in cell wall bisynthesis</fullName>
    </submittedName>
</protein>
<dbReference type="EMBL" id="CP017921">
    <property type="protein sequence ID" value="APH39863.1"/>
    <property type="molecule type" value="Genomic_DNA"/>
</dbReference>
<keyword evidence="6" id="KW-1185">Reference proteome</keyword>
<dbReference type="AlphaFoldDB" id="A0A1L3Q4X2"/>
<keyword evidence="3" id="KW-0808">Transferase</keyword>
<feature type="domain" description="Glycosyl transferase family 1" evidence="1">
    <location>
        <begin position="204"/>
        <end position="355"/>
    </location>
</feature>
<sequence length="397" mass="45443">MLFIAHSYSNFQKESIDSVAKYFNKCSVLIESNPIAEISNYINIPYLKQFNLNYKIDLSGSPVNVNVQTTPMLYAPLDSQYKKLGEKHLKKVEQKISETNIDFDIIHSHFTWSSGYVGAKLKEKYNVPFVVTAHGFDIYLLPFKDEEWKEKIEYVLNSADHIITVSKSNLRCIEKLNVRSPVSQIPNGFNSNLFYPRDPIKCRKYLNLPLDKKIIVSVGNLVEVKGHKYLIQSIKSMVESRSDIQCYIVGWGRLDKKLRKLIDKLGLRNHVKLVGGKPHNEIPYWMNACDLFVLPSLRESFGVVQIEALACGKPVVATHNGGSEEIIVSEDYGILVEPGNYDDLSKKIDLALNKKWDTKSILNYSNKFKWDIVAAEVHQIYEDVETKLTKGDYKLLQ</sequence>
<reference evidence="5 7" key="2">
    <citation type="submission" date="2016-10" db="EMBL/GenBank/DDBJ databases">
        <authorList>
            <person name="de Groot N.N."/>
        </authorList>
    </citation>
    <scope>NUCLEOTIDE SEQUENCE [LARGE SCALE GENOMIC DNA]</scope>
    <source>
        <strain evidence="5 7">Z-7982</strain>
    </source>
</reference>
<dbReference type="PANTHER" id="PTHR45947:SF3">
    <property type="entry name" value="SULFOQUINOVOSYL TRANSFERASE SQD2"/>
    <property type="match status" value="1"/>
</dbReference>
<gene>
    <name evidence="3" type="ORF">BHR79_03040</name>
    <name evidence="4" type="ORF">EFE40_07830</name>
    <name evidence="5" type="ORF">SAMN04515625_0439</name>
</gene>
<dbReference type="Pfam" id="PF13439">
    <property type="entry name" value="Glyco_transf_4"/>
    <property type="match status" value="1"/>
</dbReference>
<dbReference type="EMBL" id="RJJG01000005">
    <property type="protein sequence ID" value="RNI08496.1"/>
    <property type="molecule type" value="Genomic_DNA"/>
</dbReference>
<dbReference type="STRING" id="2177.BHR79_03040"/>
<dbReference type="KEGG" id="mhaz:BHR79_03040"/>
<evidence type="ECO:0000259" key="2">
    <source>
        <dbReference type="Pfam" id="PF13439"/>
    </source>
</evidence>
<evidence type="ECO:0000313" key="7">
    <source>
        <dbReference type="Proteomes" id="UP000198669"/>
    </source>
</evidence>
<dbReference type="InterPro" id="IPR050194">
    <property type="entry name" value="Glycosyltransferase_grp1"/>
</dbReference>
<feature type="domain" description="Glycosyltransferase subfamily 4-like N-terminal" evidence="2">
    <location>
        <begin position="91"/>
        <end position="190"/>
    </location>
</feature>